<evidence type="ECO:0000313" key="1">
    <source>
        <dbReference type="EMBL" id="KLO54100.1"/>
    </source>
</evidence>
<proteinExistence type="predicted"/>
<name>A0ABR5G1T0_9MYCO</name>
<dbReference type="EMBL" id="LDPU01000001">
    <property type="protein sequence ID" value="KLO54100.1"/>
    <property type="molecule type" value="Genomic_DNA"/>
</dbReference>
<protein>
    <submittedName>
        <fullName evidence="2">Uncharacterized protein</fullName>
    </submittedName>
</protein>
<organism evidence="2 3">
    <name type="scientific">Mycolicibacterium senegalense</name>
    <dbReference type="NCBI Taxonomy" id="1796"/>
    <lineage>
        <taxon>Bacteria</taxon>
        <taxon>Bacillati</taxon>
        <taxon>Actinomycetota</taxon>
        <taxon>Actinomycetes</taxon>
        <taxon>Mycobacteriales</taxon>
        <taxon>Mycobacteriaceae</taxon>
        <taxon>Mycolicibacterium</taxon>
    </lineage>
</organism>
<sequence>MTKTSRAGITPLAELRQRAQAELDSNPTIAVYWFTPEGFIVSRPASAKAQLRANVDSINKAIARVAKQFTELRATFERIGCP</sequence>
<keyword evidence="3" id="KW-1185">Reference proteome</keyword>
<accession>A0ABR5G1T0</accession>
<reference evidence="2 3" key="1">
    <citation type="submission" date="2015-05" db="EMBL/GenBank/DDBJ databases">
        <title>Genome sequence of Mycobacterium senegalense.</title>
        <authorList>
            <person name="Greninger A.L."/>
            <person name="Miller S."/>
        </authorList>
    </citation>
    <scope>NUCLEOTIDE SEQUENCE [LARGE SCALE GENOMIC DNA]</scope>
    <source>
        <strain evidence="2 3">CK2</strain>
    </source>
</reference>
<gene>
    <name evidence="1" type="ORF">ABW05_24155</name>
    <name evidence="2" type="ORF">ABW05_24580</name>
</gene>
<dbReference type="Proteomes" id="UP000036499">
    <property type="component" value="Unassembled WGS sequence"/>
</dbReference>
<evidence type="ECO:0000313" key="3">
    <source>
        <dbReference type="Proteomes" id="UP000036499"/>
    </source>
</evidence>
<evidence type="ECO:0000313" key="2">
    <source>
        <dbReference type="EMBL" id="KLO54165.1"/>
    </source>
</evidence>
<dbReference type="RefSeq" id="WP_047039435.1">
    <property type="nucleotide sequence ID" value="NZ_LDCO01000021.1"/>
</dbReference>
<dbReference type="EMBL" id="LDPU01000001">
    <property type="protein sequence ID" value="KLO54165.1"/>
    <property type="molecule type" value="Genomic_DNA"/>
</dbReference>
<comment type="caution">
    <text evidence="2">The sequence shown here is derived from an EMBL/GenBank/DDBJ whole genome shotgun (WGS) entry which is preliminary data.</text>
</comment>